<comment type="function">
    <text evidence="1">VSG forms a coat on the surface of the parasite. The trypanosome evades the immune response of the host by expressing a series of antigenically distinct VSGs from an estimated 1000 VSG genes.</text>
</comment>
<feature type="domain" description="Trypanosome variant surface glycoprotein C-terminal" evidence="11">
    <location>
        <begin position="401"/>
        <end position="495"/>
    </location>
</feature>
<feature type="region of interest" description="Disordered" evidence="9">
    <location>
        <begin position="434"/>
        <end position="459"/>
    </location>
</feature>
<evidence type="ECO:0000256" key="3">
    <source>
        <dbReference type="ARBA" id="ARBA00022475"/>
    </source>
</evidence>
<evidence type="ECO:0000256" key="1">
    <source>
        <dbReference type="ARBA" id="ARBA00002523"/>
    </source>
</evidence>
<name>M4SX70_9TRYP</name>
<evidence type="ECO:0000256" key="5">
    <source>
        <dbReference type="ARBA" id="ARBA00022729"/>
    </source>
</evidence>
<dbReference type="Gene3D" id="3.30.1680.40">
    <property type="match status" value="1"/>
</dbReference>
<feature type="signal peptide" evidence="10">
    <location>
        <begin position="1"/>
        <end position="25"/>
    </location>
</feature>
<comment type="subcellular location">
    <subcellularLocation>
        <location evidence="2">Cell membrane</location>
        <topology evidence="2">Lipid-anchor</topology>
        <topology evidence="2">GPI-anchor</topology>
    </subcellularLocation>
</comment>
<keyword evidence="4" id="KW-0336">GPI-anchor</keyword>
<reference evidence="13" key="1">
    <citation type="submission" date="2013-02" db="EMBL/GenBank/DDBJ databases">
        <authorList>
            <person name="Cross G.A.M."/>
            <person name="Kim H.-S."/>
            <person name="Wickstead B."/>
        </authorList>
    </citation>
    <scope>NUCLEOTIDE SEQUENCE</scope>
    <source>
        <strain evidence="13">Lister 427</strain>
    </source>
</reference>
<dbReference type="Pfam" id="PF10659">
    <property type="entry name" value="Trypan_glycop_C"/>
    <property type="match status" value="1"/>
</dbReference>
<evidence type="ECO:0000256" key="9">
    <source>
        <dbReference type="SAM" id="MobiDB-lite"/>
    </source>
</evidence>
<sequence length="496" mass="53409">MGQKTAAEVALTTVLLILTSKGVKSAALENVPDFVALCNVVNVYDQRETIEKPTTLLTGEQIISDLSRLNLSTATDSWYNNKDGEYSTQGTDKNGEKLKKWQADAASAVKDTDGAEDIHTRLPDTPQRLRANTIIRKQLKQATALIANYNKKRELADEHISNAKKKLAEAIFGPQKTAFDKARFKSDGGPGPGRNKICGSGTAGDEEAGKAIAEALICICTGGTAAANGECYNNAAKQVQNDRVEATNAEEAWTEILGKCKQMTQPKTVTAATINAAAAAILARIGQLSTHSTQANERFTLGKTGTNTCTGDAGELCVNYKTQFTQPNKELGWLSALEEAAKELSKSQVAYQEALKDAATLESYTKQGRHAYEVAAAELSNPPKVTEKPTETPAQLAKEDCNKHQSSDKCKDPCKWEENAADKTKRCSLDTKNATEQATRTGTGETNKEEKCAGKGEKDCKDGCKWEGEACKDSSFLLSKQFALSVVSAAFVALLF</sequence>
<evidence type="ECO:0000256" key="4">
    <source>
        <dbReference type="ARBA" id="ARBA00022622"/>
    </source>
</evidence>
<keyword evidence="5 10" id="KW-0732">Signal</keyword>
<organism evidence="13">
    <name type="scientific">Trypanosoma brucei</name>
    <dbReference type="NCBI Taxonomy" id="5691"/>
    <lineage>
        <taxon>Eukaryota</taxon>
        <taxon>Discoba</taxon>
        <taxon>Euglenozoa</taxon>
        <taxon>Kinetoplastea</taxon>
        <taxon>Metakinetoplastina</taxon>
        <taxon>Trypanosomatida</taxon>
        <taxon>Trypanosomatidae</taxon>
        <taxon>Trypanosoma</taxon>
    </lineage>
</organism>
<feature type="compositionally biased region" description="Polar residues" evidence="9">
    <location>
        <begin position="434"/>
        <end position="445"/>
    </location>
</feature>
<keyword evidence="6" id="KW-0472">Membrane</keyword>
<dbReference type="Pfam" id="PF13206">
    <property type="entry name" value="VSG_B"/>
    <property type="match status" value="1"/>
</dbReference>
<feature type="compositionally biased region" description="Basic and acidic residues" evidence="9">
    <location>
        <begin position="446"/>
        <end position="459"/>
    </location>
</feature>
<evidence type="ECO:0000256" key="10">
    <source>
        <dbReference type="SAM" id="SignalP"/>
    </source>
</evidence>
<dbReference type="InterPro" id="IPR025932">
    <property type="entry name" value="Trypano_VSG_B_N_dom"/>
</dbReference>
<evidence type="ECO:0000259" key="12">
    <source>
        <dbReference type="Pfam" id="PF13206"/>
    </source>
</evidence>
<dbReference type="VEuPathDB" id="TriTrypDB:Tb1125.Tb09.v4.0023"/>
<dbReference type="InterPro" id="IPR019609">
    <property type="entry name" value="Variant_surf_glycoprt_trypan_C"/>
</dbReference>
<dbReference type="VEuPathDB" id="TriTrypDB:Tb427_000795400"/>
<evidence type="ECO:0000256" key="6">
    <source>
        <dbReference type="ARBA" id="ARBA00023136"/>
    </source>
</evidence>
<dbReference type="GO" id="GO:0098552">
    <property type="term" value="C:side of membrane"/>
    <property type="evidence" value="ECO:0007669"/>
    <property type="project" value="UniProtKB-KW"/>
</dbReference>
<evidence type="ECO:0000313" key="13">
    <source>
        <dbReference type="EMBL" id="AGH61063.1"/>
    </source>
</evidence>
<evidence type="ECO:0000259" key="11">
    <source>
        <dbReference type="Pfam" id="PF10659"/>
    </source>
</evidence>
<dbReference type="AlphaFoldDB" id="M4SX70"/>
<protein>
    <submittedName>
        <fullName evidence="13">Variant surface glycoprotein 503</fullName>
    </submittedName>
</protein>
<dbReference type="EMBL" id="KC613632">
    <property type="protein sequence ID" value="AGH61063.1"/>
    <property type="molecule type" value="Genomic_DNA"/>
</dbReference>
<dbReference type="VEuPathDB" id="TriTrypDB:Tb927.11.18260"/>
<dbReference type="GO" id="GO:0005886">
    <property type="term" value="C:plasma membrane"/>
    <property type="evidence" value="ECO:0007669"/>
    <property type="project" value="UniProtKB-SubCell"/>
</dbReference>
<reference evidence="13" key="2">
    <citation type="journal article" date="2014" name="Mol. Biochem. Parasitol.">
        <title>Capturing the variant surface glycoprotein repertoire (the VSGnome) of Trypanosoma brucei Lister 427.</title>
        <authorList>
            <person name="Cross G.A."/>
            <person name="Kim H.S."/>
            <person name="Wickstead B."/>
        </authorList>
    </citation>
    <scope>NUCLEOTIDE SEQUENCE</scope>
    <source>
        <strain evidence="13">Lister 427</strain>
    </source>
</reference>
<feature type="chain" id="PRO_5004058040" evidence="10">
    <location>
        <begin position="26"/>
        <end position="496"/>
    </location>
</feature>
<accession>M4SX70</accession>
<keyword evidence="8" id="KW-0449">Lipoprotein</keyword>
<evidence type="ECO:0000256" key="2">
    <source>
        <dbReference type="ARBA" id="ARBA00004609"/>
    </source>
</evidence>
<keyword evidence="7" id="KW-0325">Glycoprotein</keyword>
<evidence type="ECO:0000256" key="8">
    <source>
        <dbReference type="ARBA" id="ARBA00023288"/>
    </source>
</evidence>
<evidence type="ECO:0000256" key="7">
    <source>
        <dbReference type="ARBA" id="ARBA00023180"/>
    </source>
</evidence>
<feature type="domain" description="Trypanosome variant surface glycoprotein B-type N-terminal" evidence="12">
    <location>
        <begin position="14"/>
        <end position="361"/>
    </location>
</feature>
<proteinExistence type="predicted"/>
<keyword evidence="3" id="KW-1003">Cell membrane</keyword>